<keyword evidence="3" id="KW-1185">Reference proteome</keyword>
<keyword evidence="2" id="KW-0808">Transferase</keyword>
<name>A0A1T2L0Z9_9GAMM</name>
<accession>A0A1T2L0Z9</accession>
<dbReference type="Proteomes" id="UP000191110">
    <property type="component" value="Unassembled WGS sequence"/>
</dbReference>
<dbReference type="PANTHER" id="PTHR43591">
    <property type="entry name" value="METHYLTRANSFERASE"/>
    <property type="match status" value="1"/>
</dbReference>
<dbReference type="AlphaFoldDB" id="A0A1T2L0Z9"/>
<dbReference type="InterPro" id="IPR013216">
    <property type="entry name" value="Methyltransf_11"/>
</dbReference>
<dbReference type="OrthoDB" id="323463at2"/>
<dbReference type="Gene3D" id="3.40.50.150">
    <property type="entry name" value="Vaccinia Virus protein VP39"/>
    <property type="match status" value="1"/>
</dbReference>
<sequence length="200" mass="22204">MSLRFSYTLIAPIYDLAIAAATAAARRRSLDRLGTDNTPEILLSGIGSGLDLPYLPSGAHYHGIDITPAMLKRAERRATTLGIEIELQEGDAMALPYGDEQFDIVVMHLILAVVPEPQRALAEAARVLRPGGRIVILDKFLRPDQRAPLRRMINPLIRHIATRTDVIFEEVHASCPNLQLSRNEAALAGGWFRHIELEKR</sequence>
<reference evidence="2 3" key="1">
    <citation type="submission" date="2016-11" db="EMBL/GenBank/DDBJ databases">
        <title>Mixed transmission modes and dynamic genome evolution in an obligate animal-bacterial symbiosis.</title>
        <authorList>
            <person name="Russell S.L."/>
            <person name="Corbett-Detig R.B."/>
            <person name="Cavanaugh C.M."/>
        </authorList>
    </citation>
    <scope>NUCLEOTIDE SEQUENCE [LARGE SCALE GENOMIC DNA]</scope>
    <source>
        <strain evidence="2">Sveles-Q1</strain>
    </source>
</reference>
<gene>
    <name evidence="2" type="ORF">BOW53_14175</name>
</gene>
<dbReference type="SUPFAM" id="SSF53335">
    <property type="entry name" value="S-adenosyl-L-methionine-dependent methyltransferases"/>
    <property type="match status" value="1"/>
</dbReference>
<dbReference type="EMBL" id="MPRL01000073">
    <property type="protein sequence ID" value="OOZ38793.1"/>
    <property type="molecule type" value="Genomic_DNA"/>
</dbReference>
<dbReference type="RefSeq" id="WP_078484745.1">
    <property type="nucleotide sequence ID" value="NZ_MPRL01000073.1"/>
</dbReference>
<protein>
    <submittedName>
        <fullName evidence="2">Phosphatidylethanolamine N-methyltransferase</fullName>
    </submittedName>
</protein>
<dbReference type="GO" id="GO:0008757">
    <property type="term" value="F:S-adenosylmethionine-dependent methyltransferase activity"/>
    <property type="evidence" value="ECO:0007669"/>
    <property type="project" value="InterPro"/>
</dbReference>
<evidence type="ECO:0000313" key="3">
    <source>
        <dbReference type="Proteomes" id="UP000191110"/>
    </source>
</evidence>
<dbReference type="CDD" id="cd02440">
    <property type="entry name" value="AdoMet_MTases"/>
    <property type="match status" value="1"/>
</dbReference>
<organism evidence="2 3">
    <name type="scientific">Solemya pervernicosa gill symbiont</name>
    <dbReference type="NCBI Taxonomy" id="642797"/>
    <lineage>
        <taxon>Bacteria</taxon>
        <taxon>Pseudomonadati</taxon>
        <taxon>Pseudomonadota</taxon>
        <taxon>Gammaproteobacteria</taxon>
        <taxon>sulfur-oxidizing symbionts</taxon>
    </lineage>
</organism>
<evidence type="ECO:0000259" key="1">
    <source>
        <dbReference type="Pfam" id="PF08241"/>
    </source>
</evidence>
<evidence type="ECO:0000313" key="2">
    <source>
        <dbReference type="EMBL" id="OOZ38793.1"/>
    </source>
</evidence>
<comment type="caution">
    <text evidence="2">The sequence shown here is derived from an EMBL/GenBank/DDBJ whole genome shotgun (WGS) entry which is preliminary data.</text>
</comment>
<dbReference type="PANTHER" id="PTHR43591:SF24">
    <property type="entry name" value="2-METHOXY-6-POLYPRENYL-1,4-BENZOQUINOL METHYLASE, MITOCHONDRIAL"/>
    <property type="match status" value="1"/>
</dbReference>
<dbReference type="InterPro" id="IPR029063">
    <property type="entry name" value="SAM-dependent_MTases_sf"/>
</dbReference>
<keyword evidence="2" id="KW-0489">Methyltransferase</keyword>
<dbReference type="Pfam" id="PF08241">
    <property type="entry name" value="Methyltransf_11"/>
    <property type="match status" value="1"/>
</dbReference>
<proteinExistence type="predicted"/>
<dbReference type="GO" id="GO:0032259">
    <property type="term" value="P:methylation"/>
    <property type="evidence" value="ECO:0007669"/>
    <property type="project" value="UniProtKB-KW"/>
</dbReference>
<feature type="domain" description="Methyltransferase type 11" evidence="1">
    <location>
        <begin position="44"/>
        <end position="136"/>
    </location>
</feature>